<dbReference type="Proteomes" id="UP000194218">
    <property type="component" value="Chromosome"/>
</dbReference>
<dbReference type="EMBL" id="CP021121">
    <property type="protein sequence ID" value="ARQ70630.1"/>
    <property type="molecule type" value="Genomic_DNA"/>
</dbReference>
<keyword evidence="3" id="KW-1185">Reference proteome</keyword>
<feature type="region of interest" description="Disordered" evidence="1">
    <location>
        <begin position="1"/>
        <end position="64"/>
    </location>
</feature>
<evidence type="ECO:0000313" key="2">
    <source>
        <dbReference type="EMBL" id="ARQ70630.1"/>
    </source>
</evidence>
<feature type="compositionally biased region" description="Low complexity" evidence="1">
    <location>
        <begin position="45"/>
        <end position="54"/>
    </location>
</feature>
<name>A0A1W7D247_9ACTN</name>
<organism evidence="2 3">
    <name type="scientific">Streptomyces marincola</name>
    <dbReference type="NCBI Taxonomy" id="2878388"/>
    <lineage>
        <taxon>Bacteria</taxon>
        <taxon>Bacillati</taxon>
        <taxon>Actinomycetota</taxon>
        <taxon>Actinomycetes</taxon>
        <taxon>Kitasatosporales</taxon>
        <taxon>Streptomycetaceae</taxon>
        <taxon>Streptomyces</taxon>
    </lineage>
</organism>
<reference evidence="2 3" key="1">
    <citation type="submission" date="2017-05" db="EMBL/GenBank/DDBJ databases">
        <title>Complete genome sequence of Streptomyces sp. SCSIO 03032 revealed the diverse biosynthetic pathways for its bioactive secondary metabolites.</title>
        <authorList>
            <person name="Ma L."/>
            <person name="Zhu Y."/>
            <person name="Zhang W."/>
            <person name="Zhang G."/>
            <person name="Tian X."/>
            <person name="Zhang S."/>
            <person name="Zhang C."/>
        </authorList>
    </citation>
    <scope>NUCLEOTIDE SEQUENCE [LARGE SCALE GENOMIC DNA]</scope>
    <source>
        <strain evidence="2 3">SCSIO 03032</strain>
    </source>
</reference>
<sequence>MLAAAAALTMTACSDDSGDSADDPQDTGESQQSDATEESGGSEQSDAPADDAGGAPEGEGSGGATADEAVATWIAAIIENEPVDACLVMGTPGADGTPTANTAELCAEGGAGSGEGVAAFREAFSPEGTGAPPVVEVAGDAAASGTATFDGEQITVDGQTLQDIVVANSTGIEAGQIGLEVESTEIDGAWYVTDINLSFG</sequence>
<proteinExistence type="predicted"/>
<evidence type="ECO:0000313" key="3">
    <source>
        <dbReference type="Proteomes" id="UP000194218"/>
    </source>
</evidence>
<feature type="compositionally biased region" description="Low complexity" evidence="1">
    <location>
        <begin position="1"/>
        <end position="15"/>
    </location>
</feature>
<protein>
    <submittedName>
        <fullName evidence="2">Uncharacterized protein</fullName>
    </submittedName>
</protein>
<feature type="compositionally biased region" description="Acidic residues" evidence="1">
    <location>
        <begin position="16"/>
        <end position="26"/>
    </location>
</feature>
<accession>A0A1W7D247</accession>
<dbReference type="AlphaFoldDB" id="A0A1W7D247"/>
<gene>
    <name evidence="2" type="ORF">CAG99_18875</name>
</gene>
<feature type="compositionally biased region" description="Polar residues" evidence="1">
    <location>
        <begin position="27"/>
        <end position="44"/>
    </location>
</feature>
<evidence type="ECO:0000256" key="1">
    <source>
        <dbReference type="SAM" id="MobiDB-lite"/>
    </source>
</evidence>
<dbReference type="KEGG" id="smao:CAG99_18875"/>